<dbReference type="PANTHER" id="PTHR43312">
    <property type="entry name" value="D-THREO-ALDOSE 1-DEHYDROGENASE"/>
    <property type="match status" value="1"/>
</dbReference>
<dbReference type="Gene3D" id="3.20.20.100">
    <property type="entry name" value="NADP-dependent oxidoreductase domain"/>
    <property type="match status" value="1"/>
</dbReference>
<name>A0A9X5C6X9_9FIRM</name>
<proteinExistence type="predicted"/>
<evidence type="ECO:0000259" key="1">
    <source>
        <dbReference type="Pfam" id="PF00248"/>
    </source>
</evidence>
<dbReference type="CDD" id="cd19097">
    <property type="entry name" value="AKR_unchar"/>
    <property type="match status" value="1"/>
</dbReference>
<dbReference type="InterPro" id="IPR020471">
    <property type="entry name" value="AKR"/>
</dbReference>
<dbReference type="InterPro" id="IPR036812">
    <property type="entry name" value="NAD(P)_OxRdtase_dom_sf"/>
</dbReference>
<dbReference type="AlphaFoldDB" id="A0A9X5C6X9"/>
<feature type="domain" description="NADP-dependent oxidoreductase" evidence="1">
    <location>
        <begin position="3"/>
        <end position="281"/>
    </location>
</feature>
<dbReference type="OrthoDB" id="9773828at2"/>
<dbReference type="GO" id="GO:0016491">
    <property type="term" value="F:oxidoreductase activity"/>
    <property type="evidence" value="ECO:0007669"/>
    <property type="project" value="InterPro"/>
</dbReference>
<dbReference type="EMBL" id="VIRB01000055">
    <property type="protein sequence ID" value="NDO68713.1"/>
    <property type="molecule type" value="Genomic_DNA"/>
</dbReference>
<dbReference type="PANTHER" id="PTHR43312:SF1">
    <property type="entry name" value="NADP-DEPENDENT OXIDOREDUCTASE DOMAIN-CONTAINING PROTEIN"/>
    <property type="match status" value="1"/>
</dbReference>
<protein>
    <submittedName>
        <fullName evidence="2">Aldo/keto reductase</fullName>
    </submittedName>
</protein>
<dbReference type="Pfam" id="PF00248">
    <property type="entry name" value="Aldo_ket_red"/>
    <property type="match status" value="1"/>
</dbReference>
<evidence type="ECO:0000313" key="2">
    <source>
        <dbReference type="EMBL" id="NDO68713.1"/>
    </source>
</evidence>
<gene>
    <name evidence="2" type="ORF">FMM80_08475</name>
</gene>
<reference evidence="2 3" key="1">
    <citation type="submission" date="2019-07" db="EMBL/GenBank/DDBJ databases">
        <title>Draft genome sequences of 15 bacterial species constituting the stable defined intestinal microbiota of the GM15 gnotobiotic mouse model.</title>
        <authorList>
            <person name="Elie C."/>
            <person name="Mathieu A."/>
            <person name="Saliou A."/>
            <person name="Darnaud M."/>
            <person name="Leulier F."/>
            <person name="Tamellini A."/>
        </authorList>
    </citation>
    <scope>NUCLEOTIDE SEQUENCE [LARGE SCALE GENOMIC DNA]</scope>
    <source>
        <strain evidence="3">ASF 502</strain>
    </source>
</reference>
<comment type="caution">
    <text evidence="2">The sequence shown here is derived from an EMBL/GenBank/DDBJ whole genome shotgun (WGS) entry which is preliminary data.</text>
</comment>
<dbReference type="PRINTS" id="PR00069">
    <property type="entry name" value="ALDKETRDTASE"/>
</dbReference>
<sequence>MAELCLGTVQFGMKYGINNTLGQPSEENVFEMLDTAFENGIRVIDTARAYGTAETVLGRYFASGKNVDSVKIISKLRPNIIDENETDICGAVRRECEETLDRLHAKQLNGYLLHTPEYIYQPKIIETLRMLKEEKLVEHIGVSIYELSEGYAALKTEGIDYIQLPYSVLDQRGMKEGFIQEAKKAGVTVFTRSAFLQGLFMMEKERIPKHLHHVIPFMAQFEKLLDKYSVNKVDALIQFVGQESEIDYLVFGVDTKEQLLQDIGVYQGKSVPKELIEELKEAFVDIEKSIIFPSLWSNGRKAE</sequence>
<accession>A0A9X5C6X9</accession>
<dbReference type="InterPro" id="IPR023210">
    <property type="entry name" value="NADP_OxRdtase_dom"/>
</dbReference>
<organism evidence="2 3">
    <name type="scientific">Schaedlerella arabinosiphila</name>
    <dbReference type="NCBI Taxonomy" id="2044587"/>
    <lineage>
        <taxon>Bacteria</taxon>
        <taxon>Bacillati</taxon>
        <taxon>Bacillota</taxon>
        <taxon>Clostridia</taxon>
        <taxon>Lachnospirales</taxon>
        <taxon>Lachnospiraceae</taxon>
        <taxon>Schaedlerella</taxon>
    </lineage>
</organism>
<dbReference type="SUPFAM" id="SSF51430">
    <property type="entry name" value="NAD(P)-linked oxidoreductase"/>
    <property type="match status" value="1"/>
</dbReference>
<dbReference type="InterPro" id="IPR053135">
    <property type="entry name" value="AKR2_Oxidoreductase"/>
</dbReference>
<evidence type="ECO:0000313" key="3">
    <source>
        <dbReference type="Proteomes" id="UP000474104"/>
    </source>
</evidence>
<dbReference type="Proteomes" id="UP000474104">
    <property type="component" value="Unassembled WGS sequence"/>
</dbReference>
<dbReference type="RefSeq" id="WP_004072037.1">
    <property type="nucleotide sequence ID" value="NZ_VIRB01000055.1"/>
</dbReference>